<keyword evidence="1" id="KW-1003">Cell membrane</keyword>
<dbReference type="Gene3D" id="1.20.1300.10">
    <property type="entry name" value="Fumarate reductase/succinate dehydrogenase, transmembrane subunit"/>
    <property type="match status" value="1"/>
</dbReference>
<keyword evidence="9" id="KW-1185">Reference proteome</keyword>
<evidence type="ECO:0000313" key="7">
    <source>
        <dbReference type="EMBL" id="TDW57599.1"/>
    </source>
</evidence>
<dbReference type="OrthoDB" id="8909678at2"/>
<keyword evidence="2 5" id="KW-0812">Transmembrane</keyword>
<reference evidence="7 9" key="2">
    <citation type="submission" date="2019-03" db="EMBL/GenBank/DDBJ databases">
        <title>Genomic Encyclopedia of Archaeal and Bacterial Type Strains, Phase II (KMG-II): from individual species to whole genera.</title>
        <authorList>
            <person name="Goeker M."/>
        </authorList>
    </citation>
    <scope>NUCLEOTIDE SEQUENCE [LARGE SCALE GENOMIC DNA]</scope>
    <source>
        <strain evidence="7 9">DSM 15594</strain>
    </source>
</reference>
<dbReference type="Pfam" id="PF02300">
    <property type="entry name" value="Fumarate_red_C"/>
    <property type="match status" value="1"/>
</dbReference>
<dbReference type="Proteomes" id="UP000295058">
    <property type="component" value="Unassembled WGS sequence"/>
</dbReference>
<dbReference type="Proteomes" id="UP000243640">
    <property type="component" value="Unassembled WGS sequence"/>
</dbReference>
<keyword evidence="4 5" id="KW-0472">Membrane</keyword>
<evidence type="ECO:0000313" key="8">
    <source>
        <dbReference type="Proteomes" id="UP000243640"/>
    </source>
</evidence>
<dbReference type="GO" id="GO:0016020">
    <property type="term" value="C:membrane"/>
    <property type="evidence" value="ECO:0007669"/>
    <property type="project" value="InterPro"/>
</dbReference>
<feature type="transmembrane region" description="Helical" evidence="5">
    <location>
        <begin position="103"/>
        <end position="127"/>
    </location>
</feature>
<evidence type="ECO:0000256" key="5">
    <source>
        <dbReference type="SAM" id="Phobius"/>
    </source>
</evidence>
<comment type="caution">
    <text evidence="6">The sequence shown here is derived from an EMBL/GenBank/DDBJ whole genome shotgun (WGS) entry which is preliminary data.</text>
</comment>
<dbReference type="RefSeq" id="WP_094279403.1">
    <property type="nucleotide sequence ID" value="NZ_JBLWZI010000014.1"/>
</dbReference>
<dbReference type="EMBL" id="NQJF01000014">
    <property type="protein sequence ID" value="OYD22642.1"/>
    <property type="molecule type" value="Genomic_DNA"/>
</dbReference>
<dbReference type="PIRSF" id="PIRSF000180">
    <property type="entry name" value="FrdC"/>
    <property type="match status" value="1"/>
</dbReference>
<protein>
    <submittedName>
        <fullName evidence="6">Fumarate reductase subunit C</fullName>
    </submittedName>
</protein>
<reference evidence="6 8" key="1">
    <citation type="submission" date="2017-08" db="EMBL/GenBank/DDBJ databases">
        <title>Draft Genome Sequence of the Marine Bacterium Oceanimonas baumannii ATCC 700832.</title>
        <authorList>
            <person name="Mcclelland W.D."/>
            <person name="Brennan M.A."/>
            <person name="Trachtenberg A.M."/>
            <person name="Maclea K.S."/>
        </authorList>
    </citation>
    <scope>NUCLEOTIDE SEQUENCE [LARGE SCALE GENOMIC DNA]</scope>
    <source>
        <strain evidence="6 8">ATCC 700832</strain>
    </source>
</reference>
<keyword evidence="3 5" id="KW-1133">Transmembrane helix</keyword>
<evidence type="ECO:0000256" key="3">
    <source>
        <dbReference type="ARBA" id="ARBA00022989"/>
    </source>
</evidence>
<dbReference type="EMBL" id="SODO01000011">
    <property type="protein sequence ID" value="TDW57599.1"/>
    <property type="molecule type" value="Genomic_DNA"/>
</dbReference>
<gene>
    <name evidence="6" type="ORF">B6S09_15475</name>
    <name evidence="7" type="ORF">LY04_02678</name>
</gene>
<evidence type="ECO:0000313" key="6">
    <source>
        <dbReference type="EMBL" id="OYD22642.1"/>
    </source>
</evidence>
<sequence length="131" mass="15136">MSLRKPYQRPMPVSWWWQKAPFRRYMLREATVLPLTFFCLCLLAGLWSLGQGPEAWAGWMNFMASPVVIALNGLALAASLFHAFTFFLMMPRVMPVKWSGKRLPVVYVALIQWSITAVISLFAWLWLVEVL</sequence>
<evidence type="ECO:0000313" key="9">
    <source>
        <dbReference type="Proteomes" id="UP000295058"/>
    </source>
</evidence>
<dbReference type="SUPFAM" id="SSF81343">
    <property type="entry name" value="Fumarate reductase respiratory complex transmembrane subunits"/>
    <property type="match status" value="1"/>
</dbReference>
<feature type="transmembrane region" description="Helical" evidence="5">
    <location>
        <begin position="67"/>
        <end position="91"/>
    </location>
</feature>
<dbReference type="AlphaFoldDB" id="A0A235CDM5"/>
<evidence type="ECO:0000256" key="2">
    <source>
        <dbReference type="ARBA" id="ARBA00022692"/>
    </source>
</evidence>
<proteinExistence type="predicted"/>
<name>A0A235CDM5_9GAMM</name>
<dbReference type="InterPro" id="IPR003510">
    <property type="entry name" value="Fumarate_red_C"/>
</dbReference>
<evidence type="ECO:0000256" key="1">
    <source>
        <dbReference type="ARBA" id="ARBA00022475"/>
    </source>
</evidence>
<accession>A0A235CDM5</accession>
<evidence type="ECO:0000256" key="4">
    <source>
        <dbReference type="ARBA" id="ARBA00023136"/>
    </source>
</evidence>
<organism evidence="6 8">
    <name type="scientific">Oceanimonas baumannii</name>
    <dbReference type="NCBI Taxonomy" id="129578"/>
    <lineage>
        <taxon>Bacteria</taxon>
        <taxon>Pseudomonadati</taxon>
        <taxon>Pseudomonadota</taxon>
        <taxon>Gammaproteobacteria</taxon>
        <taxon>Aeromonadales</taxon>
        <taxon>Aeromonadaceae</taxon>
        <taxon>Oceanimonas</taxon>
    </lineage>
</organism>
<dbReference type="InterPro" id="IPR034804">
    <property type="entry name" value="SQR/QFR_C/D"/>
</dbReference>